<evidence type="ECO:0000313" key="2">
    <source>
        <dbReference type="Proteomes" id="UP000184386"/>
    </source>
</evidence>
<accession>A0A1M6KDI5</accession>
<keyword evidence="2" id="KW-1185">Reference proteome</keyword>
<organism evidence="1 2">
    <name type="scientific">Anaerocolumna jejuensis DSM 15929</name>
    <dbReference type="NCBI Taxonomy" id="1121322"/>
    <lineage>
        <taxon>Bacteria</taxon>
        <taxon>Bacillati</taxon>
        <taxon>Bacillota</taxon>
        <taxon>Clostridia</taxon>
        <taxon>Lachnospirales</taxon>
        <taxon>Lachnospiraceae</taxon>
        <taxon>Anaerocolumna</taxon>
    </lineage>
</organism>
<dbReference type="OrthoDB" id="9996601at2"/>
<reference evidence="1 2" key="1">
    <citation type="submission" date="2016-11" db="EMBL/GenBank/DDBJ databases">
        <authorList>
            <person name="Jaros S."/>
            <person name="Januszkiewicz K."/>
            <person name="Wedrychowicz H."/>
        </authorList>
    </citation>
    <scope>NUCLEOTIDE SEQUENCE [LARGE SCALE GENOMIC DNA]</scope>
    <source>
        <strain evidence="1 2">DSM 15929</strain>
    </source>
</reference>
<sequence>MNDLRYLISRDYYELVNNWNKNKMLYNSLRFYQIYNLHIERSDFAKNFFSKVINEAENDIAPDIMTGWWLPLKWFLFRTKDGNRDHRTAELIEIIPAKNDISILTEELSILRHGSSTVLSDNVVKELLAFLCVIYSEGNLTSVARTNKLGPLDGWNSKLEDLKKQYHDIDKWVKFVEDNCFEMFFQDVQYTKIKEYWQYGSINLCDASDDDWKTYFLTAKELIVKRHKQLKKKYNI</sequence>
<dbReference type="RefSeq" id="WP_073272427.1">
    <property type="nucleotide sequence ID" value="NZ_FRAC01000006.1"/>
</dbReference>
<proteinExistence type="predicted"/>
<evidence type="ECO:0000313" key="1">
    <source>
        <dbReference type="EMBL" id="SHJ57003.1"/>
    </source>
</evidence>
<dbReference type="STRING" id="1121322.SAMN02745136_00413"/>
<protein>
    <submittedName>
        <fullName evidence="1">Uncharacterized protein</fullName>
    </submittedName>
</protein>
<dbReference type="Proteomes" id="UP000184386">
    <property type="component" value="Unassembled WGS sequence"/>
</dbReference>
<dbReference type="AlphaFoldDB" id="A0A1M6KDI5"/>
<gene>
    <name evidence="1" type="ORF">SAMN02745136_00413</name>
</gene>
<name>A0A1M6KDI5_9FIRM</name>
<dbReference type="EMBL" id="FRAC01000006">
    <property type="protein sequence ID" value="SHJ57003.1"/>
    <property type="molecule type" value="Genomic_DNA"/>
</dbReference>